<sequence length="943" mass="107378">MGINAVLSDFFLKGSPLTGDKPYTNDDAKKGYKKKPSITGKLPWLDIVDNNKILLEDGKSVAAVFDVTPVATEARSEAHLKSIRDGINRFVTGTFEELGVSPWTVQIFSWCDTAIFRELPDEMLAYAKKVHADRDAEIEPYTEHFINNVYRPHVEQMSSGQGIFIDDLTKRPWGGSKRKVHIVFYRRFTHAIKRRKKMTAETELDTQCKRLSEMMMAANMRCERLDGENIWNFLFRWMNPNPKITNGDRDAWLKQNPYIKPEERTAEFDLSAALCSGNIESNKETQNWYFDGMPHTVVSIERMDRIPEIGQLTAEHYASREEMTGANAQTSCFIDDLPEGSIICITYVIKPQSEIRTHLSKLKKNATGDSAEARKTRDEIKLAERKLLNNHKLYPYAMCIALRGRDDEDMDDRIVSADLLLQKNHLKVIDPEYDHFRLDRYIRMLPCAYDVSLDQVELRQRIIYTDHLANLLPFYGRSTGSGNPCIVASNRGGEGFCFDPLGPDRLKNAHLFLLGPTGAGKSATLVLLQMIITAIHNPRWVVVEAGNSFGLLSNWLKAWGKTTVDIVFRPGVAPSIAPYKPALSLVDKHGNILQYDSTIEEVLIGEEEIDEADDGSIELDDVKRDILGEMLIIARLMVTGGEAKEEQFMRRSEISFLKSAILNAASEARRNDKEDLLTEDVIRNLRELTKQYPSQAQRINEMAQAMDLFTDGFAGELFNRPGETLPDADYIRIEMGQLASSNDTNDKLSVAYISIINQVIDRAQRTQRDGRPTINLTDEAHVITCNPLLAKYLIVVSKLLGRRMGLWLWQATQNMEDYVGESKKMLAMFEWWMCLKIENEDLTNIEATRSITEDQRTMMLSTRKQSRAYTEGVVMSDNVQGLFRIVQPALCLALAMTNKDEKQDRYRMVKKHGVTETRAAEMIGEMLFEERRKHAEKMLSNSL</sequence>
<gene>
    <name evidence="1" type="ORF">MARGE09_P1956</name>
</gene>
<proteinExistence type="predicted"/>
<dbReference type="InterPro" id="IPR022303">
    <property type="entry name" value="Conjug_Trfer_ATPase"/>
</dbReference>
<dbReference type="InterPro" id="IPR025955">
    <property type="entry name" value="TraC/Conjuga_ATPase"/>
</dbReference>
<protein>
    <recommendedName>
        <fullName evidence="3">Conjugative transfer ATPase</fullName>
    </recommendedName>
</protein>
<accession>A0AAN2BK94</accession>
<dbReference type="RefSeq" id="WP_236987234.1">
    <property type="nucleotide sequence ID" value="NZ_AP023086.1"/>
</dbReference>
<dbReference type="Gene3D" id="3.40.50.300">
    <property type="entry name" value="P-loop containing nucleotide triphosphate hydrolases"/>
    <property type="match status" value="1"/>
</dbReference>
<evidence type="ECO:0000313" key="1">
    <source>
        <dbReference type="EMBL" id="BCD97755.1"/>
    </source>
</evidence>
<dbReference type="Gene3D" id="1.10.8.730">
    <property type="match status" value="1"/>
</dbReference>
<dbReference type="Proteomes" id="UP001320119">
    <property type="component" value="Chromosome"/>
</dbReference>
<dbReference type="AlphaFoldDB" id="A0AAN2BK94"/>
<dbReference type="KEGG" id="marq:MARGE09_P1956"/>
<evidence type="ECO:0008006" key="3">
    <source>
        <dbReference type="Google" id="ProtNLM"/>
    </source>
</evidence>
<dbReference type="EMBL" id="AP023086">
    <property type="protein sequence ID" value="BCD97755.1"/>
    <property type="molecule type" value="Genomic_DNA"/>
</dbReference>
<dbReference type="Pfam" id="PF11130">
    <property type="entry name" value="TraC_F_IV"/>
    <property type="match status" value="1"/>
</dbReference>
<dbReference type="NCBIfam" id="TIGR03744">
    <property type="entry name" value="traC_PFL_4706"/>
    <property type="match status" value="1"/>
</dbReference>
<organism evidence="1 2">
    <name type="scientific">Marinagarivorans cellulosilyticus</name>
    <dbReference type="NCBI Taxonomy" id="2721545"/>
    <lineage>
        <taxon>Bacteria</taxon>
        <taxon>Pseudomonadati</taxon>
        <taxon>Pseudomonadota</taxon>
        <taxon>Gammaproteobacteria</taxon>
        <taxon>Cellvibrionales</taxon>
        <taxon>Cellvibrionaceae</taxon>
        <taxon>Marinagarivorans</taxon>
    </lineage>
</organism>
<keyword evidence="2" id="KW-1185">Reference proteome</keyword>
<reference evidence="1 2" key="1">
    <citation type="journal article" date="2022" name="IScience">
        <title>An ultrasensitive nanofiber-based assay for enzymatic hydrolysis and deep-sea microbial degradation of cellulose.</title>
        <authorList>
            <person name="Tsudome M."/>
            <person name="Tachioka M."/>
            <person name="Miyazaki M."/>
            <person name="Uchimura K."/>
            <person name="Tsuda M."/>
            <person name="Takaki Y."/>
            <person name="Deguchi S."/>
        </authorList>
    </citation>
    <scope>NUCLEOTIDE SEQUENCE [LARGE SCALE GENOMIC DNA]</scope>
    <source>
        <strain evidence="1 2">GE09</strain>
    </source>
</reference>
<dbReference type="InterPro" id="IPR027417">
    <property type="entry name" value="P-loop_NTPase"/>
</dbReference>
<name>A0AAN2BK94_9GAMM</name>
<evidence type="ECO:0000313" key="2">
    <source>
        <dbReference type="Proteomes" id="UP001320119"/>
    </source>
</evidence>
<dbReference type="SUPFAM" id="SSF52540">
    <property type="entry name" value="P-loop containing nucleoside triphosphate hydrolases"/>
    <property type="match status" value="1"/>
</dbReference>